<dbReference type="GO" id="GO:0005829">
    <property type="term" value="C:cytosol"/>
    <property type="evidence" value="ECO:0007669"/>
    <property type="project" value="TreeGrafter"/>
</dbReference>
<dbReference type="GO" id="GO:0003878">
    <property type="term" value="F:ATP citrate synthase activity"/>
    <property type="evidence" value="ECO:0007669"/>
    <property type="project" value="TreeGrafter"/>
</dbReference>
<evidence type="ECO:0000313" key="1">
    <source>
        <dbReference type="Proteomes" id="UP000095280"/>
    </source>
</evidence>
<proteinExistence type="predicted"/>
<dbReference type="InterPro" id="IPR016143">
    <property type="entry name" value="Citrate_synth-like_sm_a-sub"/>
</dbReference>
<protein>
    <submittedName>
        <fullName evidence="2">ATP citrate synthase</fullName>
    </submittedName>
</protein>
<accession>A0A1I8ING8</accession>
<dbReference type="InterPro" id="IPR016102">
    <property type="entry name" value="Succinyl-CoA_synth-like"/>
</dbReference>
<reference evidence="2" key="1">
    <citation type="submission" date="2016-11" db="UniProtKB">
        <authorList>
            <consortium name="WormBaseParasite"/>
        </authorList>
    </citation>
    <scope>IDENTIFICATION</scope>
</reference>
<dbReference type="InterPro" id="IPR036969">
    <property type="entry name" value="Citrate_synthase_sf"/>
</dbReference>
<sequence length="372" mass="40041">MQVQFGHAGACANSGQETASAKNAALAAAGAHVPASFDQLGETIRCVYEDLVGRGVIVPKEEPAPPTVPMDYSWARELGLIRKPSSFMTSICDERGQELLYAGVPITEIINRDFGIGGVLSLCCGFNGACLTDHGPAVSGAHNTIVCARAGKDLVSCLTSGLLTIGDRFGGALDGAAKQFSHGVDTGLIPMEFVNEMRKRGELIMGIGHRVKVEILKKFALENFPASPMLHYALEVEKITTSKKPNLILNVDGMIGVAMVDLLRHCGCFTREEADEFIEIGALNGMFVLGRSMGFIGHYLDQRRLKQGLYRHPWDDISYVMPEQSQWAPCGKFWYAQGCADRGARWPVAGSGAHSLSSRGAGLIPGARWTAQ</sequence>
<dbReference type="GO" id="GO:0006633">
    <property type="term" value="P:fatty acid biosynthetic process"/>
    <property type="evidence" value="ECO:0007669"/>
    <property type="project" value="TreeGrafter"/>
</dbReference>
<dbReference type="Proteomes" id="UP000095280">
    <property type="component" value="Unplaced"/>
</dbReference>
<dbReference type="Gene3D" id="1.10.230.10">
    <property type="entry name" value="Cytochrome P450-Terp, domain 2"/>
    <property type="match status" value="1"/>
</dbReference>
<keyword evidence="1" id="KW-1185">Reference proteome</keyword>
<dbReference type="InterPro" id="IPR002020">
    <property type="entry name" value="Citrate_synthase"/>
</dbReference>
<evidence type="ECO:0000313" key="2">
    <source>
        <dbReference type="WBParaSite" id="maker-uti_cns_0014333-snap-gene-0.4-mRNA-1"/>
    </source>
</evidence>
<dbReference type="Gene3D" id="3.40.50.261">
    <property type="entry name" value="Succinyl-CoA synthetase domains"/>
    <property type="match status" value="1"/>
</dbReference>
<dbReference type="Pfam" id="PF00285">
    <property type="entry name" value="Citrate_synt"/>
    <property type="match status" value="1"/>
</dbReference>
<dbReference type="PANTHER" id="PTHR23118:SF42">
    <property type="entry name" value="ATP-CITRATE SYNTHASE"/>
    <property type="match status" value="1"/>
</dbReference>
<name>A0A1I8ING8_9PLAT</name>
<dbReference type="AlphaFoldDB" id="A0A1I8ING8"/>
<dbReference type="WBParaSite" id="maker-uti_cns_0014333-snap-gene-0.4-mRNA-1">
    <property type="protein sequence ID" value="maker-uti_cns_0014333-snap-gene-0.4-mRNA-1"/>
    <property type="gene ID" value="maker-uti_cns_0014333-snap-gene-0.4"/>
</dbReference>
<dbReference type="PANTHER" id="PTHR23118">
    <property type="entry name" value="ATP-CITRATE SYNTHASE"/>
    <property type="match status" value="1"/>
</dbReference>
<dbReference type="SUPFAM" id="SSF48256">
    <property type="entry name" value="Citrate synthase"/>
    <property type="match status" value="1"/>
</dbReference>
<dbReference type="CDD" id="cd06100">
    <property type="entry name" value="CCL_ACL-C"/>
    <property type="match status" value="1"/>
</dbReference>
<dbReference type="GO" id="GO:0006085">
    <property type="term" value="P:acetyl-CoA biosynthetic process"/>
    <property type="evidence" value="ECO:0007669"/>
    <property type="project" value="TreeGrafter"/>
</dbReference>
<organism evidence="1 2">
    <name type="scientific">Macrostomum lignano</name>
    <dbReference type="NCBI Taxonomy" id="282301"/>
    <lineage>
        <taxon>Eukaryota</taxon>
        <taxon>Metazoa</taxon>
        <taxon>Spiralia</taxon>
        <taxon>Lophotrochozoa</taxon>
        <taxon>Platyhelminthes</taxon>
        <taxon>Rhabditophora</taxon>
        <taxon>Macrostomorpha</taxon>
        <taxon>Macrostomida</taxon>
        <taxon>Macrostomidae</taxon>
        <taxon>Macrostomum</taxon>
    </lineage>
</organism>